<dbReference type="AlphaFoldDB" id="A0A921GLE8"/>
<evidence type="ECO:0000256" key="1">
    <source>
        <dbReference type="ARBA" id="ARBA00006284"/>
    </source>
</evidence>
<dbReference type="NCBIfam" id="TIGR00045">
    <property type="entry name" value="glycerate kinase"/>
    <property type="match status" value="1"/>
</dbReference>
<accession>A0A921GLE8</accession>
<comment type="similarity">
    <text evidence="1 4">Belongs to the glycerate kinase type-1 family.</text>
</comment>
<reference evidence="6" key="2">
    <citation type="submission" date="2021-09" db="EMBL/GenBank/DDBJ databases">
        <authorList>
            <person name="Gilroy R."/>
        </authorList>
    </citation>
    <scope>NUCLEOTIDE SEQUENCE</scope>
    <source>
        <strain evidence="6">1647</strain>
    </source>
</reference>
<dbReference type="EMBL" id="DYWO01000015">
    <property type="protein sequence ID" value="HJF48254.1"/>
    <property type="molecule type" value="Genomic_DNA"/>
</dbReference>
<keyword evidence="2 4" id="KW-0808">Transferase</keyword>
<dbReference type="PANTHER" id="PTHR21599:SF0">
    <property type="entry name" value="GLYCERATE KINASE"/>
    <property type="match status" value="1"/>
</dbReference>
<gene>
    <name evidence="6" type="ORF">K8W24_00395</name>
</gene>
<evidence type="ECO:0000313" key="7">
    <source>
        <dbReference type="Proteomes" id="UP000775129"/>
    </source>
</evidence>
<evidence type="ECO:0000256" key="4">
    <source>
        <dbReference type="PIRNR" id="PIRNR006078"/>
    </source>
</evidence>
<feature type="compositionally biased region" description="Low complexity" evidence="5">
    <location>
        <begin position="388"/>
        <end position="399"/>
    </location>
</feature>
<evidence type="ECO:0000313" key="6">
    <source>
        <dbReference type="EMBL" id="HJF48254.1"/>
    </source>
</evidence>
<dbReference type="PIRSF" id="PIRSF006078">
    <property type="entry name" value="GlxK"/>
    <property type="match status" value="1"/>
</dbReference>
<dbReference type="Proteomes" id="UP000775129">
    <property type="component" value="Unassembled WGS sequence"/>
</dbReference>
<keyword evidence="3 4" id="KW-0418">Kinase</keyword>
<reference evidence="6" key="1">
    <citation type="journal article" date="2021" name="PeerJ">
        <title>Extensive microbial diversity within the chicken gut microbiome revealed by metagenomics and culture.</title>
        <authorList>
            <person name="Gilroy R."/>
            <person name="Ravi A."/>
            <person name="Getino M."/>
            <person name="Pursley I."/>
            <person name="Horton D.L."/>
            <person name="Alikhan N.F."/>
            <person name="Baker D."/>
            <person name="Gharbi K."/>
            <person name="Hall N."/>
            <person name="Watson M."/>
            <person name="Adriaenssens E.M."/>
            <person name="Foster-Nyarko E."/>
            <person name="Jarju S."/>
            <person name="Secka A."/>
            <person name="Antonio M."/>
            <person name="Oren A."/>
            <person name="Chaudhuri R.R."/>
            <person name="La Ragione R."/>
            <person name="Hildebrand F."/>
            <person name="Pallen M.J."/>
        </authorList>
    </citation>
    <scope>NUCLEOTIDE SEQUENCE</scope>
    <source>
        <strain evidence="6">1647</strain>
    </source>
</reference>
<proteinExistence type="inferred from homology"/>
<dbReference type="GO" id="GO:0031388">
    <property type="term" value="P:organic acid phosphorylation"/>
    <property type="evidence" value="ECO:0007669"/>
    <property type="project" value="UniProtKB-UniRule"/>
</dbReference>
<dbReference type="PANTHER" id="PTHR21599">
    <property type="entry name" value="GLYCERATE KINASE"/>
    <property type="match status" value="1"/>
</dbReference>
<dbReference type="Gene3D" id="3.40.50.10350">
    <property type="entry name" value="Glycerate kinase, domain 1"/>
    <property type="match status" value="1"/>
</dbReference>
<evidence type="ECO:0000256" key="2">
    <source>
        <dbReference type="ARBA" id="ARBA00022679"/>
    </source>
</evidence>
<organism evidence="6 7">
    <name type="scientific">Brachybacterium paraconglomeratum</name>
    <dbReference type="NCBI Taxonomy" id="173362"/>
    <lineage>
        <taxon>Bacteria</taxon>
        <taxon>Bacillati</taxon>
        <taxon>Actinomycetota</taxon>
        <taxon>Actinomycetes</taxon>
        <taxon>Micrococcales</taxon>
        <taxon>Dermabacteraceae</taxon>
        <taxon>Brachybacterium</taxon>
    </lineage>
</organism>
<dbReference type="InterPro" id="IPR004381">
    <property type="entry name" value="Glycerate_kinase"/>
</dbReference>
<dbReference type="Gene3D" id="3.90.1510.10">
    <property type="entry name" value="Glycerate kinase, domain 2"/>
    <property type="match status" value="1"/>
</dbReference>
<dbReference type="InterPro" id="IPR018197">
    <property type="entry name" value="Glycerate_kinase_RE-like"/>
</dbReference>
<sequence length="420" mass="42290">MRIIVAPDKFKGSAEADEVAAALAAGLRSAATAAAGIDVVEIPVADGGEGTVAAALGAGFAARTLTVTGPAGDAVTAAYALRGATAVIEMSQASGLDLLPRDRHGQRLLDPLGATSHGTGELIAHALSQGARRIVLGVGGSACTDGGAGMLTALGARFLDADGQLLGPGGGPLRALSRVDLSGVLPEAVRATIVLASDVDNPLLGEHGAAAVFGPQKGAGPAEVTALDRGLERLRDALGEVLGPDAVQAARSPGAGAAGGMGYGALTVLGALRRPGIDVVLEFTRLRERIRGADLVITGEGSLDAQSLRGKTPLGVLRCAQEETIAVVAVCGRSLLPAEQLHEAGFAAVHALRDRAPDARTSMAEAPRLLREVGAEIGRRLTEPRGPAPTTAPVATGTVEDGSRMRRPSIPLTDPTSTRT</sequence>
<dbReference type="InterPro" id="IPR018193">
    <property type="entry name" value="Glyc_kinase_flavodox-like_fold"/>
</dbReference>
<evidence type="ECO:0000256" key="5">
    <source>
        <dbReference type="SAM" id="MobiDB-lite"/>
    </source>
</evidence>
<dbReference type="InterPro" id="IPR036129">
    <property type="entry name" value="Glycerate_kinase_sf"/>
</dbReference>
<comment type="caution">
    <text evidence="6">The sequence shown here is derived from an EMBL/GenBank/DDBJ whole genome shotgun (WGS) entry which is preliminary data.</text>
</comment>
<dbReference type="GO" id="GO:0008887">
    <property type="term" value="F:glycerate kinase activity"/>
    <property type="evidence" value="ECO:0007669"/>
    <property type="project" value="UniProtKB-UniRule"/>
</dbReference>
<evidence type="ECO:0000256" key="3">
    <source>
        <dbReference type="ARBA" id="ARBA00022777"/>
    </source>
</evidence>
<dbReference type="Pfam" id="PF02595">
    <property type="entry name" value="Gly_kinase"/>
    <property type="match status" value="1"/>
</dbReference>
<feature type="region of interest" description="Disordered" evidence="5">
    <location>
        <begin position="379"/>
        <end position="420"/>
    </location>
</feature>
<dbReference type="SUPFAM" id="SSF110738">
    <property type="entry name" value="Glycerate kinase I"/>
    <property type="match status" value="1"/>
</dbReference>
<protein>
    <submittedName>
        <fullName evidence="6">Glycerate kinase</fullName>
    </submittedName>
</protein>
<name>A0A921GLE8_9MICO</name>